<feature type="domain" description="Tyr recombinase" evidence="5">
    <location>
        <begin position="121"/>
        <end position="307"/>
    </location>
</feature>
<dbReference type="PANTHER" id="PTHR30349:SF77">
    <property type="entry name" value="TYROSINE RECOMBINASE XERC"/>
    <property type="match status" value="1"/>
</dbReference>
<dbReference type="GO" id="GO:0015074">
    <property type="term" value="P:DNA integration"/>
    <property type="evidence" value="ECO:0007669"/>
    <property type="project" value="UniProtKB-KW"/>
</dbReference>
<keyword evidence="2" id="KW-0229">DNA integration</keyword>
<dbReference type="InterPro" id="IPR011010">
    <property type="entry name" value="DNA_brk_join_enz"/>
</dbReference>
<dbReference type="GO" id="GO:0005737">
    <property type="term" value="C:cytoplasm"/>
    <property type="evidence" value="ECO:0007669"/>
    <property type="project" value="UniProtKB-SubCell"/>
</dbReference>
<evidence type="ECO:0000256" key="2">
    <source>
        <dbReference type="ARBA" id="ARBA00022908"/>
    </source>
</evidence>
<accession>A0A937A0G7</accession>
<reference evidence="6" key="1">
    <citation type="submission" date="2021-01" db="EMBL/GenBank/DDBJ databases">
        <authorList>
            <person name="Zhong Y.L."/>
        </authorList>
    </citation>
    <scope>NUCLEOTIDE SEQUENCE</scope>
    <source>
        <strain evidence="6">KCTC 23302</strain>
    </source>
</reference>
<comment type="subcellular location">
    <subcellularLocation>
        <location evidence="1">Cytoplasm</location>
    </subcellularLocation>
</comment>
<dbReference type="Gene3D" id="1.10.150.130">
    <property type="match status" value="1"/>
</dbReference>
<dbReference type="GO" id="GO:0006310">
    <property type="term" value="P:DNA recombination"/>
    <property type="evidence" value="ECO:0007669"/>
    <property type="project" value="UniProtKB-KW"/>
</dbReference>
<dbReference type="GO" id="GO:0003677">
    <property type="term" value="F:DNA binding"/>
    <property type="evidence" value="ECO:0007669"/>
    <property type="project" value="UniProtKB-KW"/>
</dbReference>
<dbReference type="AlphaFoldDB" id="A0A937A0G7"/>
<evidence type="ECO:0000259" key="5">
    <source>
        <dbReference type="PROSITE" id="PS51898"/>
    </source>
</evidence>
<dbReference type="SUPFAM" id="SSF56349">
    <property type="entry name" value="DNA breaking-rejoining enzymes"/>
    <property type="match status" value="1"/>
</dbReference>
<dbReference type="Gene3D" id="1.10.443.10">
    <property type="entry name" value="Intergrase catalytic core"/>
    <property type="match status" value="1"/>
</dbReference>
<evidence type="ECO:0000313" key="7">
    <source>
        <dbReference type="Proteomes" id="UP000651057"/>
    </source>
</evidence>
<dbReference type="InterPro" id="IPR013762">
    <property type="entry name" value="Integrase-like_cat_sf"/>
</dbReference>
<protein>
    <submittedName>
        <fullName evidence="6">Tyrosine-type recombinase/integrase</fullName>
    </submittedName>
</protein>
<dbReference type="InterPro" id="IPR002104">
    <property type="entry name" value="Integrase_catalytic"/>
</dbReference>
<dbReference type="Pfam" id="PF00589">
    <property type="entry name" value="Phage_integrase"/>
    <property type="match status" value="1"/>
</dbReference>
<evidence type="ECO:0000256" key="3">
    <source>
        <dbReference type="ARBA" id="ARBA00023125"/>
    </source>
</evidence>
<proteinExistence type="predicted"/>
<evidence type="ECO:0000256" key="4">
    <source>
        <dbReference type="ARBA" id="ARBA00023172"/>
    </source>
</evidence>
<comment type="caution">
    <text evidence="6">The sequence shown here is derived from an EMBL/GenBank/DDBJ whole genome shotgun (WGS) entry which is preliminary data.</text>
</comment>
<dbReference type="EMBL" id="JAERQJ010000011">
    <property type="protein sequence ID" value="MBL0685731.1"/>
    <property type="molecule type" value="Genomic_DNA"/>
</dbReference>
<dbReference type="RefSeq" id="WP_201924089.1">
    <property type="nucleotide sequence ID" value="NZ_BAABAX010000015.1"/>
</dbReference>
<dbReference type="InterPro" id="IPR010998">
    <property type="entry name" value="Integrase_recombinase_N"/>
</dbReference>
<dbReference type="Proteomes" id="UP000651057">
    <property type="component" value="Unassembled WGS sequence"/>
</dbReference>
<dbReference type="PANTHER" id="PTHR30349">
    <property type="entry name" value="PHAGE INTEGRASE-RELATED"/>
    <property type="match status" value="1"/>
</dbReference>
<sequence length="307" mass="35934">MKKLKLENSSYRALLSNFKEWLDILGYSKGVTIYYPAYVQECLYWLEIHNYNDLRLVTSSIIKTYYNYLKERPNQSRSGALSVHSLNNHINALHRFNEFLHKQGGKKIPLQLHLEKIDPLASINIVTQSEIKQLFKATVYKNTEERMQLRDKAMLVVLYSCGLRRNEAVNLHLSDILFDKQLVYVRKGKNYKERYVPINEYNMRILEDYVFEGRPQFPNLNDSEAFFMNYHGNPMGGQAMKIRLRDLIKSTGDTELIEKKITPHKLRHSIATHLLQNGVPIATIKQFLGHSSLESTQIYTHIIKQKL</sequence>
<evidence type="ECO:0000256" key="1">
    <source>
        <dbReference type="ARBA" id="ARBA00004496"/>
    </source>
</evidence>
<evidence type="ECO:0000313" key="6">
    <source>
        <dbReference type="EMBL" id="MBL0685731.1"/>
    </source>
</evidence>
<keyword evidence="3" id="KW-0238">DNA-binding</keyword>
<keyword evidence="7" id="KW-1185">Reference proteome</keyword>
<organism evidence="6 7">
    <name type="scientific">Aquimarina mytili</name>
    <dbReference type="NCBI Taxonomy" id="874423"/>
    <lineage>
        <taxon>Bacteria</taxon>
        <taxon>Pseudomonadati</taxon>
        <taxon>Bacteroidota</taxon>
        <taxon>Flavobacteriia</taxon>
        <taxon>Flavobacteriales</taxon>
        <taxon>Flavobacteriaceae</taxon>
        <taxon>Aquimarina</taxon>
    </lineage>
</organism>
<gene>
    <name evidence="6" type="ORF">JJQ60_19520</name>
</gene>
<name>A0A937A0G7_9FLAO</name>
<dbReference type="PROSITE" id="PS51898">
    <property type="entry name" value="TYR_RECOMBINASE"/>
    <property type="match status" value="1"/>
</dbReference>
<keyword evidence="4" id="KW-0233">DNA recombination</keyword>
<dbReference type="InterPro" id="IPR050090">
    <property type="entry name" value="Tyrosine_recombinase_XerCD"/>
</dbReference>